<dbReference type="RefSeq" id="XP_020468693.1">
    <property type="nucleotide sequence ID" value="XM_020613037.1"/>
</dbReference>
<dbReference type="PANTHER" id="PTHR12015:SF186">
    <property type="entry name" value="C-C MOTIF CHEMOKINE 21-LIKE-RELATED"/>
    <property type="match status" value="1"/>
</dbReference>
<dbReference type="KEGG" id="malb:109967460"/>
<dbReference type="GeneID" id="109967460"/>
<evidence type="ECO:0000313" key="5">
    <source>
        <dbReference type="Proteomes" id="UP000261600"/>
    </source>
</evidence>
<dbReference type="Pfam" id="PF00048">
    <property type="entry name" value="IL8"/>
    <property type="match status" value="1"/>
</dbReference>
<keyword evidence="5" id="KW-1185">Reference proteome</keyword>
<feature type="signal peptide" evidence="2">
    <location>
        <begin position="1"/>
        <end position="20"/>
    </location>
</feature>
<accession>A0A3Q3R0F7</accession>
<dbReference type="OrthoDB" id="9930747at2759"/>
<sequence>MKLQVLVFLLFLTCTSLSMAQGTYGNCCLGHVERLGQRARKNIQSYRMQETDGDCNITAVVFVMKKKPSQKKQRHICGNPEHQWVRDVIVSLDKKMQN</sequence>
<dbReference type="CDD" id="cd00169">
    <property type="entry name" value="Chemokine"/>
    <property type="match status" value="1"/>
</dbReference>
<reference evidence="4" key="2">
    <citation type="submission" date="2025-09" db="UniProtKB">
        <authorList>
            <consortium name="Ensembl"/>
        </authorList>
    </citation>
    <scope>IDENTIFICATION</scope>
</reference>
<keyword evidence="2" id="KW-0732">Signal</keyword>
<dbReference type="AlphaFoldDB" id="A0A3Q3R0F7"/>
<dbReference type="InterPro" id="IPR039809">
    <property type="entry name" value="Chemokine_b/g/d"/>
</dbReference>
<dbReference type="GO" id="GO:0006955">
    <property type="term" value="P:immune response"/>
    <property type="evidence" value="ECO:0007669"/>
    <property type="project" value="InterPro"/>
</dbReference>
<proteinExistence type="predicted"/>
<dbReference type="PANTHER" id="PTHR12015">
    <property type="entry name" value="SMALL INDUCIBLE CYTOKINE A"/>
    <property type="match status" value="1"/>
</dbReference>
<reference evidence="4" key="1">
    <citation type="submission" date="2025-08" db="UniProtKB">
        <authorList>
            <consortium name="Ensembl"/>
        </authorList>
    </citation>
    <scope>IDENTIFICATION</scope>
</reference>
<dbReference type="SMART" id="SM00199">
    <property type="entry name" value="SCY"/>
    <property type="match status" value="1"/>
</dbReference>
<evidence type="ECO:0000256" key="2">
    <source>
        <dbReference type="SAM" id="SignalP"/>
    </source>
</evidence>
<feature type="domain" description="Chemokine interleukin-8-like" evidence="3">
    <location>
        <begin position="24"/>
        <end position="92"/>
    </location>
</feature>
<dbReference type="STRING" id="43700.ENSMALP00000023901"/>
<dbReference type="Gene3D" id="2.40.50.40">
    <property type="match status" value="1"/>
</dbReference>
<dbReference type="CTD" id="795788"/>
<protein>
    <recommendedName>
        <fullName evidence="3">Chemokine interleukin-8-like domain-containing protein</fullName>
    </recommendedName>
</protein>
<dbReference type="InterPro" id="IPR001811">
    <property type="entry name" value="Chemokine_IL8-like_dom"/>
</dbReference>
<dbReference type="GO" id="GO:0008009">
    <property type="term" value="F:chemokine activity"/>
    <property type="evidence" value="ECO:0007669"/>
    <property type="project" value="InterPro"/>
</dbReference>
<organism evidence="4 5">
    <name type="scientific">Monopterus albus</name>
    <name type="common">Swamp eel</name>
    <dbReference type="NCBI Taxonomy" id="43700"/>
    <lineage>
        <taxon>Eukaryota</taxon>
        <taxon>Metazoa</taxon>
        <taxon>Chordata</taxon>
        <taxon>Craniata</taxon>
        <taxon>Vertebrata</taxon>
        <taxon>Euteleostomi</taxon>
        <taxon>Actinopterygii</taxon>
        <taxon>Neopterygii</taxon>
        <taxon>Teleostei</taxon>
        <taxon>Neoteleostei</taxon>
        <taxon>Acanthomorphata</taxon>
        <taxon>Anabantaria</taxon>
        <taxon>Synbranchiformes</taxon>
        <taxon>Synbranchidae</taxon>
        <taxon>Monopterus</taxon>
    </lineage>
</organism>
<dbReference type="Ensembl" id="ENSMALT00000024353.1">
    <property type="protein sequence ID" value="ENSMALP00000023901.1"/>
    <property type="gene ID" value="ENSMALG00000016666.1"/>
</dbReference>
<dbReference type="Proteomes" id="UP000261600">
    <property type="component" value="Unplaced"/>
</dbReference>
<evidence type="ECO:0000259" key="3">
    <source>
        <dbReference type="SMART" id="SM00199"/>
    </source>
</evidence>
<dbReference type="GO" id="GO:0005615">
    <property type="term" value="C:extracellular space"/>
    <property type="evidence" value="ECO:0007669"/>
    <property type="project" value="UniProtKB-KW"/>
</dbReference>
<evidence type="ECO:0000313" key="4">
    <source>
        <dbReference type="Ensembl" id="ENSMALP00000023901.1"/>
    </source>
</evidence>
<dbReference type="SUPFAM" id="SSF54117">
    <property type="entry name" value="Interleukin 8-like chemokines"/>
    <property type="match status" value="1"/>
</dbReference>
<keyword evidence="1" id="KW-0202">Cytokine</keyword>
<feature type="chain" id="PRO_5018599497" description="Chemokine interleukin-8-like domain-containing protein" evidence="2">
    <location>
        <begin position="21"/>
        <end position="98"/>
    </location>
</feature>
<name>A0A3Q3R0F7_MONAL</name>
<dbReference type="InterPro" id="IPR036048">
    <property type="entry name" value="Interleukin_8-like_sf"/>
</dbReference>
<evidence type="ECO:0000256" key="1">
    <source>
        <dbReference type="ARBA" id="ARBA00022514"/>
    </source>
</evidence>